<feature type="region of interest" description="Disordered" evidence="1">
    <location>
        <begin position="107"/>
        <end position="134"/>
    </location>
</feature>
<feature type="compositionally biased region" description="Low complexity" evidence="1">
    <location>
        <begin position="107"/>
        <end position="128"/>
    </location>
</feature>
<dbReference type="Pfam" id="PF00621">
    <property type="entry name" value="RhoGEF"/>
    <property type="match status" value="1"/>
</dbReference>
<comment type="caution">
    <text evidence="3">The sequence shown here is derived from an EMBL/GenBank/DDBJ whole genome shotgun (WGS) entry which is preliminary data.</text>
</comment>
<organism evidence="3 4">
    <name type="scientific">Adineta ricciae</name>
    <name type="common">Rotifer</name>
    <dbReference type="NCBI Taxonomy" id="249248"/>
    <lineage>
        <taxon>Eukaryota</taxon>
        <taxon>Metazoa</taxon>
        <taxon>Spiralia</taxon>
        <taxon>Gnathifera</taxon>
        <taxon>Rotifera</taxon>
        <taxon>Eurotatoria</taxon>
        <taxon>Bdelloidea</taxon>
        <taxon>Adinetida</taxon>
        <taxon>Adinetidae</taxon>
        <taxon>Adineta</taxon>
    </lineage>
</organism>
<dbReference type="InterPro" id="IPR055251">
    <property type="entry name" value="SOS1_NGEF_PH"/>
</dbReference>
<dbReference type="PROSITE" id="PS50010">
    <property type="entry name" value="DH_2"/>
    <property type="match status" value="1"/>
</dbReference>
<dbReference type="Proteomes" id="UP000663828">
    <property type="component" value="Unassembled WGS sequence"/>
</dbReference>
<dbReference type="SMART" id="SM00325">
    <property type="entry name" value="RhoGEF"/>
    <property type="match status" value="1"/>
</dbReference>
<dbReference type="AlphaFoldDB" id="A0A814VDM4"/>
<dbReference type="InterPro" id="IPR011993">
    <property type="entry name" value="PH-like_dom_sf"/>
</dbReference>
<dbReference type="GO" id="GO:0005829">
    <property type="term" value="C:cytosol"/>
    <property type="evidence" value="ECO:0007669"/>
    <property type="project" value="TreeGrafter"/>
</dbReference>
<name>A0A814VDM4_ADIRI</name>
<dbReference type="PANTHER" id="PTHR45834">
    <property type="entry name" value="RHO GUANINE NUCLEOTIDE EXCHANGE FACTOR 9-RELATED"/>
    <property type="match status" value="1"/>
</dbReference>
<dbReference type="InterPro" id="IPR053086">
    <property type="entry name" value="RhoGEF_domain"/>
</dbReference>
<dbReference type="Gene3D" id="2.30.29.30">
    <property type="entry name" value="Pleckstrin-homology domain (PH domain)/Phosphotyrosine-binding domain (PTB)"/>
    <property type="match status" value="1"/>
</dbReference>
<dbReference type="EMBL" id="CAJNOR010001700">
    <property type="protein sequence ID" value="CAF1185911.1"/>
    <property type="molecule type" value="Genomic_DNA"/>
</dbReference>
<keyword evidence="4" id="KW-1185">Reference proteome</keyword>
<dbReference type="GO" id="GO:0005085">
    <property type="term" value="F:guanyl-nucleotide exchange factor activity"/>
    <property type="evidence" value="ECO:0007669"/>
    <property type="project" value="InterPro"/>
</dbReference>
<dbReference type="InterPro" id="IPR035899">
    <property type="entry name" value="DBL_dom_sf"/>
</dbReference>
<evidence type="ECO:0000259" key="2">
    <source>
        <dbReference type="PROSITE" id="PS50010"/>
    </source>
</evidence>
<dbReference type="SUPFAM" id="SSF50729">
    <property type="entry name" value="PH domain-like"/>
    <property type="match status" value="1"/>
</dbReference>
<dbReference type="InterPro" id="IPR000219">
    <property type="entry name" value="DH_dom"/>
</dbReference>
<dbReference type="CDD" id="cd00160">
    <property type="entry name" value="RhoGEF"/>
    <property type="match status" value="1"/>
</dbReference>
<dbReference type="Pfam" id="PF22697">
    <property type="entry name" value="SOS1_NGEF_PH"/>
    <property type="match status" value="1"/>
</dbReference>
<evidence type="ECO:0000256" key="1">
    <source>
        <dbReference type="SAM" id="MobiDB-lite"/>
    </source>
</evidence>
<dbReference type="Gene3D" id="1.20.900.10">
    <property type="entry name" value="Dbl homology (DH) domain"/>
    <property type="match status" value="1"/>
</dbReference>
<sequence>MLVEHCDNLYGNASLISEALRHYQRLEHQNDGGETSTKKLDKQHRRHYQHVNECKFRPLVIEHAVTHKIQPTTTHHFDPIQLRRKQCSSTLIDEDLPILSNPNFLSPSSSSSGFRSDSHSSSNPTSPTIDEREHANKRANIIKEIYRTESDYIGHLKNLVDGYLNKMRLHTDLFCDKQIELLMGNIEEIYTFQQSFFQLLKLSINDLHPHESLIGKCFLLYKEQFKKYSKYCINHPLSCLELTKLENSPTHRNFFEACRLQANMIELKLDGFLLTPIQRICQYPLQLNELLKCTSADHKDYHNVQQALDTMRDVASFINEQKRRMEYVEIIHKWQNTVEGWQGKDLLETSTQGLGRADAFLYQNEKRESVILFLFDHVLIICKKDRRNTLVYLDRAELDNAEIEDLTDRKDDENVGYISCAWRLYDRIQNKTFLFAHRTPLDKIQMMDSLEYERAYVEENLVKGLEIPLYTRLATLKTRQYLNENQSTVKSLSPTTKQNRSISAILRTSSSPGSNLSSLLTTAIDHTPLPRRKSSLPRFVRCSSPDSSIDDSFRSMKSRFRFW</sequence>
<feature type="domain" description="DH" evidence="2">
    <location>
        <begin position="137"/>
        <end position="321"/>
    </location>
</feature>
<dbReference type="PANTHER" id="PTHR45834:SF3">
    <property type="entry name" value="RHO GUANINE NUCLEOTIDE EXCHANGE FACTOR 3, ISOFORM L"/>
    <property type="match status" value="1"/>
</dbReference>
<dbReference type="SUPFAM" id="SSF48065">
    <property type="entry name" value="DBL homology domain (DH-domain)"/>
    <property type="match status" value="1"/>
</dbReference>
<protein>
    <recommendedName>
        <fullName evidence="2">DH domain-containing protein</fullName>
    </recommendedName>
</protein>
<reference evidence="3" key="1">
    <citation type="submission" date="2021-02" db="EMBL/GenBank/DDBJ databases">
        <authorList>
            <person name="Nowell W R."/>
        </authorList>
    </citation>
    <scope>NUCLEOTIDE SEQUENCE</scope>
</reference>
<accession>A0A814VDM4</accession>
<proteinExistence type="predicted"/>
<evidence type="ECO:0000313" key="4">
    <source>
        <dbReference type="Proteomes" id="UP000663828"/>
    </source>
</evidence>
<gene>
    <name evidence="3" type="ORF">XAT740_LOCUS22838</name>
</gene>
<evidence type="ECO:0000313" key="3">
    <source>
        <dbReference type="EMBL" id="CAF1185911.1"/>
    </source>
</evidence>